<dbReference type="Gene3D" id="1.10.8.190">
    <property type="entry name" value="Carbon monoxide dehydrogenase alpha subunit. Chain M, domain 1"/>
    <property type="match status" value="1"/>
</dbReference>
<feature type="domain" description="Carbon monoxide dehydrogenase subunit alpha ,N-terminal" evidence="1">
    <location>
        <begin position="21"/>
        <end position="47"/>
    </location>
</feature>
<sequence>MSKIIASAAIRGAHKYVKEAEEKLNKLIEEKGPDEKVAFPNTAYYLP</sequence>
<proteinExistence type="predicted"/>
<evidence type="ECO:0000313" key="2">
    <source>
        <dbReference type="EMBL" id="GAH93989.1"/>
    </source>
</evidence>
<dbReference type="AlphaFoldDB" id="X1KV16"/>
<dbReference type="Pfam" id="PF18537">
    <property type="entry name" value="CODH_A_N"/>
    <property type="match status" value="1"/>
</dbReference>
<gene>
    <name evidence="2" type="ORF">S06H3_06643</name>
</gene>
<accession>X1KV16</accession>
<reference evidence="2" key="1">
    <citation type="journal article" date="2014" name="Front. Microbiol.">
        <title>High frequency of phylogenetically diverse reductive dehalogenase-homologous genes in deep subseafloor sedimentary metagenomes.</title>
        <authorList>
            <person name="Kawai M."/>
            <person name="Futagami T."/>
            <person name="Toyoda A."/>
            <person name="Takaki Y."/>
            <person name="Nishi S."/>
            <person name="Hori S."/>
            <person name="Arai W."/>
            <person name="Tsubouchi T."/>
            <person name="Morono Y."/>
            <person name="Uchiyama I."/>
            <person name="Ito T."/>
            <person name="Fujiyama A."/>
            <person name="Inagaki F."/>
            <person name="Takami H."/>
        </authorList>
    </citation>
    <scope>NUCLEOTIDE SEQUENCE</scope>
    <source>
        <strain evidence="2">Expedition CK06-06</strain>
    </source>
</reference>
<dbReference type="InterPro" id="IPR041350">
    <property type="entry name" value="CODH_A_N"/>
</dbReference>
<evidence type="ECO:0000259" key="1">
    <source>
        <dbReference type="Pfam" id="PF18537"/>
    </source>
</evidence>
<dbReference type="SUPFAM" id="SSF56821">
    <property type="entry name" value="Prismane protein-like"/>
    <property type="match status" value="1"/>
</dbReference>
<organism evidence="2">
    <name type="scientific">marine sediment metagenome</name>
    <dbReference type="NCBI Taxonomy" id="412755"/>
    <lineage>
        <taxon>unclassified sequences</taxon>
        <taxon>metagenomes</taxon>
        <taxon>ecological metagenomes</taxon>
    </lineage>
</organism>
<name>X1KV16_9ZZZZ</name>
<dbReference type="EMBL" id="BARV01002600">
    <property type="protein sequence ID" value="GAH93989.1"/>
    <property type="molecule type" value="Genomic_DNA"/>
</dbReference>
<comment type="caution">
    <text evidence="2">The sequence shown here is derived from an EMBL/GenBank/DDBJ whole genome shotgun (WGS) entry which is preliminary data.</text>
</comment>
<protein>
    <recommendedName>
        <fullName evidence="1">Carbon monoxide dehydrogenase subunit alpha,N-terminal domain-containing protein</fullName>
    </recommendedName>
</protein>
<dbReference type="InterPro" id="IPR011254">
    <property type="entry name" value="Prismane-like_sf"/>
</dbReference>
<dbReference type="GO" id="GO:0016491">
    <property type="term" value="F:oxidoreductase activity"/>
    <property type="evidence" value="ECO:0007669"/>
    <property type="project" value="InterPro"/>
</dbReference>